<comment type="caution">
    <text evidence="10">The sequence shown here is derived from an EMBL/GenBank/DDBJ whole genome shotgun (WGS) entry which is preliminary data.</text>
</comment>
<comment type="subcellular location">
    <subcellularLocation>
        <location evidence="1 9">Golgi apparatus</location>
        <location evidence="1 9">Golgi stack membrane</location>
        <topology evidence="1 9">Single-pass type II membrane protein</topology>
    </subcellularLocation>
</comment>
<dbReference type="PANTHER" id="PTHR12369">
    <property type="entry name" value="CHONDROITIN SYNTHASE"/>
    <property type="match status" value="1"/>
</dbReference>
<dbReference type="EC" id="2.4.1.-" evidence="9"/>
<evidence type="ECO:0000313" key="10">
    <source>
        <dbReference type="EMBL" id="KAK9506598.1"/>
    </source>
</evidence>
<accession>A0AAW1DBR5</accession>
<gene>
    <name evidence="10" type="ORF">O3M35_008499</name>
</gene>
<name>A0AAW1DBR5_9HEMI</name>
<evidence type="ECO:0000256" key="4">
    <source>
        <dbReference type="ARBA" id="ARBA00022692"/>
    </source>
</evidence>
<dbReference type="AlphaFoldDB" id="A0AAW1DBR5"/>
<evidence type="ECO:0000256" key="5">
    <source>
        <dbReference type="ARBA" id="ARBA00022968"/>
    </source>
</evidence>
<dbReference type="PANTHER" id="PTHR12369:SF11">
    <property type="entry name" value="HEXOSYLTRANSFERASE"/>
    <property type="match status" value="1"/>
</dbReference>
<protein>
    <recommendedName>
        <fullName evidence="9">Hexosyltransferase</fullName>
        <ecNumber evidence="9">2.4.1.-</ecNumber>
    </recommendedName>
</protein>
<keyword evidence="5 9" id="KW-0735">Signal-anchor</keyword>
<dbReference type="Gene3D" id="3.90.550.10">
    <property type="entry name" value="Spore Coat Polysaccharide Biosynthesis Protein SpsA, Chain A"/>
    <property type="match status" value="1"/>
</dbReference>
<dbReference type="Proteomes" id="UP001461498">
    <property type="component" value="Unassembled WGS sequence"/>
</dbReference>
<dbReference type="GO" id="GO:0047238">
    <property type="term" value="F:glucuronosyl-N-acetylgalactosaminyl-proteoglycan 4-beta-N-acetylgalactosaminyltransferase activity"/>
    <property type="evidence" value="ECO:0007669"/>
    <property type="project" value="TreeGrafter"/>
</dbReference>
<dbReference type="EMBL" id="JAPXFL010000005">
    <property type="protein sequence ID" value="KAK9506598.1"/>
    <property type="molecule type" value="Genomic_DNA"/>
</dbReference>
<dbReference type="GO" id="GO:0032580">
    <property type="term" value="C:Golgi cisterna membrane"/>
    <property type="evidence" value="ECO:0007669"/>
    <property type="project" value="UniProtKB-SubCell"/>
</dbReference>
<evidence type="ECO:0000313" key="11">
    <source>
        <dbReference type="Proteomes" id="UP001461498"/>
    </source>
</evidence>
<evidence type="ECO:0000256" key="6">
    <source>
        <dbReference type="ARBA" id="ARBA00022989"/>
    </source>
</evidence>
<evidence type="ECO:0000256" key="3">
    <source>
        <dbReference type="ARBA" id="ARBA00022679"/>
    </source>
</evidence>
<evidence type="ECO:0000256" key="2">
    <source>
        <dbReference type="ARBA" id="ARBA00009239"/>
    </source>
</evidence>
<dbReference type="SUPFAM" id="SSF53448">
    <property type="entry name" value="Nucleotide-diphospho-sugar transferases"/>
    <property type="match status" value="1"/>
</dbReference>
<dbReference type="InterPro" id="IPR008428">
    <property type="entry name" value="Chond_GalNAc"/>
</dbReference>
<evidence type="ECO:0000256" key="9">
    <source>
        <dbReference type="RuleBase" id="RU364016"/>
    </source>
</evidence>
<sequence>MQTILYHNSSGKEAFTGNLKQKEVHRAITLHPVKQYKHLYRIDNYMKMLKIQEKKHHLILLQRDILNMNQMLEKSIKEAKNEDIFADPNIFGRPPGLTKFIPANKSELIPWDFIQRSLYSAFSSNPRRRIDASLREGLDDVIREVMEMINMYSKQRGRVIDFKEIHYGYYRYNALYGADYIIDMLLMYKKYRGRKMTVPVRRHSYLQQQFSGLSLREVYEGSEVPVPSGNHLEEQSDDTVGGGSSKALKEAFESGLMKIGESLPSLLFSETETDTTLSKHNLRGKVINFILPLSGRFEIFRRFIRNFEDVCLKNEERVSLTVVLFPSAKENTVQRILDTVRGLQKLYTYARIEVVPVFENFARAKALEIGASYAREPEDLLFFIDVDMVFRSSALQRIRMNTVKGKTVYFPIVYSEFDPIIVYNKTISPNHFLINEDTGFWRQYGFGIASVYKSDLLNVGGLDTSIQGWGKEDVDLFEKFVSSNITIFRSADPDLVHVFHVVDCDPSLERTQFEMCRNTRADTYGSISRLTSIWSQNKLEGGNLVNKLRTLFYYNKTVT</sequence>
<reference evidence="10 11" key="1">
    <citation type="submission" date="2022-12" db="EMBL/GenBank/DDBJ databases">
        <title>Chromosome-level genome assembly of true bugs.</title>
        <authorList>
            <person name="Ma L."/>
            <person name="Li H."/>
        </authorList>
    </citation>
    <scope>NUCLEOTIDE SEQUENCE [LARGE SCALE GENOMIC DNA]</scope>
    <source>
        <strain evidence="10">Lab_2022b</strain>
    </source>
</reference>
<evidence type="ECO:0000256" key="8">
    <source>
        <dbReference type="ARBA" id="ARBA00023136"/>
    </source>
</evidence>
<evidence type="ECO:0000256" key="7">
    <source>
        <dbReference type="ARBA" id="ARBA00023034"/>
    </source>
</evidence>
<dbReference type="InterPro" id="IPR029044">
    <property type="entry name" value="Nucleotide-diphossugar_trans"/>
</dbReference>
<organism evidence="10 11">
    <name type="scientific">Rhynocoris fuscipes</name>
    <dbReference type="NCBI Taxonomy" id="488301"/>
    <lineage>
        <taxon>Eukaryota</taxon>
        <taxon>Metazoa</taxon>
        <taxon>Ecdysozoa</taxon>
        <taxon>Arthropoda</taxon>
        <taxon>Hexapoda</taxon>
        <taxon>Insecta</taxon>
        <taxon>Pterygota</taxon>
        <taxon>Neoptera</taxon>
        <taxon>Paraneoptera</taxon>
        <taxon>Hemiptera</taxon>
        <taxon>Heteroptera</taxon>
        <taxon>Panheteroptera</taxon>
        <taxon>Cimicomorpha</taxon>
        <taxon>Reduviidae</taxon>
        <taxon>Harpactorinae</taxon>
        <taxon>Harpactorini</taxon>
        <taxon>Rhynocoris</taxon>
    </lineage>
</organism>
<keyword evidence="6" id="KW-1133">Transmembrane helix</keyword>
<keyword evidence="8" id="KW-0472">Membrane</keyword>
<comment type="similarity">
    <text evidence="2 9">Belongs to the chondroitin N-acetylgalactosaminyltransferase family.</text>
</comment>
<dbReference type="InterPro" id="IPR051227">
    <property type="entry name" value="CS_glycosyltransferase"/>
</dbReference>
<dbReference type="Pfam" id="PF05679">
    <property type="entry name" value="CHGN"/>
    <property type="match status" value="1"/>
</dbReference>
<keyword evidence="4" id="KW-0812">Transmembrane</keyword>
<keyword evidence="3 9" id="KW-0808">Transferase</keyword>
<proteinExistence type="inferred from homology"/>
<keyword evidence="11" id="KW-1185">Reference proteome</keyword>
<evidence type="ECO:0000256" key="1">
    <source>
        <dbReference type="ARBA" id="ARBA00004447"/>
    </source>
</evidence>
<keyword evidence="7 9" id="KW-0333">Golgi apparatus</keyword>